<sequence>MSTADATTGFTFEGVIRFHTKSKSGCLTCRKRRIKCDEAKPTCRNCYRRDLECIQRPKDEQKQERRQQQQELMLHKPLRAPTPVPMGITSLRIMHHFTTATSSSFSSDPETRITFCTTVPQLSWNNPRIFHALLACTALHLGRIYPEEPNWIYFASAHRKAAINASPNVMNLEVKFLVVGFFTMYTISSSLASSPENIIPLMSSLHNVWSVMEGRNLYANQGLKDLEPLLTNSQTDPAVKALVHLKRIYDLESGPGPDSEELFDPGIGEAYKEAVEALWVAYPLSRMGHESKSVVVWPLLFGKKFRDLLNEKRQRALVVLYYYLGMVKGMSEKHWWANDFPKCMEYVYGLLDDEWRDWLRDMFIMVSSQVQAWPKHRGLDPAFGSSGSLKL</sequence>
<dbReference type="InterPro" id="IPR036864">
    <property type="entry name" value="Zn2-C6_fun-type_DNA-bd_sf"/>
</dbReference>
<evidence type="ECO:0000313" key="2">
    <source>
        <dbReference type="EMBL" id="KTB36019.1"/>
    </source>
</evidence>
<dbReference type="GO" id="GO:0008270">
    <property type="term" value="F:zinc ion binding"/>
    <property type="evidence" value="ECO:0007669"/>
    <property type="project" value="InterPro"/>
</dbReference>
<dbReference type="PANTHER" id="PTHR47784">
    <property type="entry name" value="STEROL UPTAKE CONTROL PROTEIN 2"/>
    <property type="match status" value="1"/>
</dbReference>
<dbReference type="PROSITE" id="PS00463">
    <property type="entry name" value="ZN2_CY6_FUNGAL_1"/>
    <property type="match status" value="1"/>
</dbReference>
<name>A0A0W0FI96_MONRR</name>
<dbReference type="AlphaFoldDB" id="A0A0W0FI96"/>
<protein>
    <recommendedName>
        <fullName evidence="1">Zn(2)-C6 fungal-type domain-containing protein</fullName>
    </recommendedName>
</protein>
<dbReference type="PANTHER" id="PTHR47784:SF5">
    <property type="entry name" value="STEROL UPTAKE CONTROL PROTEIN 2"/>
    <property type="match status" value="1"/>
</dbReference>
<dbReference type="PROSITE" id="PS50048">
    <property type="entry name" value="ZN2_CY6_FUNGAL_2"/>
    <property type="match status" value="1"/>
</dbReference>
<dbReference type="eggNOG" id="ENOG502QRM1">
    <property type="taxonomic scope" value="Eukaryota"/>
</dbReference>
<organism evidence="2 3">
    <name type="scientific">Moniliophthora roreri</name>
    <name type="common">Frosty pod rot fungus</name>
    <name type="synonym">Monilia roreri</name>
    <dbReference type="NCBI Taxonomy" id="221103"/>
    <lineage>
        <taxon>Eukaryota</taxon>
        <taxon>Fungi</taxon>
        <taxon>Dikarya</taxon>
        <taxon>Basidiomycota</taxon>
        <taxon>Agaricomycotina</taxon>
        <taxon>Agaricomycetes</taxon>
        <taxon>Agaricomycetidae</taxon>
        <taxon>Agaricales</taxon>
        <taxon>Marasmiineae</taxon>
        <taxon>Marasmiaceae</taxon>
        <taxon>Moniliophthora</taxon>
    </lineage>
</organism>
<dbReference type="Proteomes" id="UP000054988">
    <property type="component" value="Unassembled WGS sequence"/>
</dbReference>
<dbReference type="InterPro" id="IPR021858">
    <property type="entry name" value="Fun_TF"/>
</dbReference>
<dbReference type="CDD" id="cd00067">
    <property type="entry name" value="GAL4"/>
    <property type="match status" value="1"/>
</dbReference>
<dbReference type="EMBL" id="LATX01001935">
    <property type="protein sequence ID" value="KTB36019.1"/>
    <property type="molecule type" value="Genomic_DNA"/>
</dbReference>
<dbReference type="Pfam" id="PF00172">
    <property type="entry name" value="Zn_clus"/>
    <property type="match status" value="1"/>
</dbReference>
<proteinExistence type="predicted"/>
<dbReference type="GO" id="GO:0001228">
    <property type="term" value="F:DNA-binding transcription activator activity, RNA polymerase II-specific"/>
    <property type="evidence" value="ECO:0007669"/>
    <property type="project" value="TreeGrafter"/>
</dbReference>
<feature type="domain" description="Zn(2)-C6 fungal-type" evidence="1">
    <location>
        <begin position="25"/>
        <end position="55"/>
    </location>
</feature>
<evidence type="ECO:0000259" key="1">
    <source>
        <dbReference type="PROSITE" id="PS50048"/>
    </source>
</evidence>
<comment type="caution">
    <text evidence="2">The sequence shown here is derived from an EMBL/GenBank/DDBJ whole genome shotgun (WGS) entry which is preliminary data.</text>
</comment>
<dbReference type="InterPro" id="IPR001138">
    <property type="entry name" value="Zn2Cys6_DnaBD"/>
</dbReference>
<gene>
    <name evidence="2" type="ORF">WG66_11400</name>
</gene>
<dbReference type="SUPFAM" id="SSF57701">
    <property type="entry name" value="Zn2/Cys6 DNA-binding domain"/>
    <property type="match status" value="1"/>
</dbReference>
<dbReference type="Pfam" id="PF11951">
    <property type="entry name" value="Fungal_trans_2"/>
    <property type="match status" value="1"/>
</dbReference>
<evidence type="ECO:0000313" key="3">
    <source>
        <dbReference type="Proteomes" id="UP000054988"/>
    </source>
</evidence>
<dbReference type="SMART" id="SM00066">
    <property type="entry name" value="GAL4"/>
    <property type="match status" value="1"/>
</dbReference>
<dbReference type="Gene3D" id="4.10.240.10">
    <property type="entry name" value="Zn(2)-C6 fungal-type DNA-binding domain"/>
    <property type="match status" value="1"/>
</dbReference>
<accession>A0A0W0FI96</accession>
<dbReference type="InterPro" id="IPR053157">
    <property type="entry name" value="Sterol_Uptake_Regulator"/>
</dbReference>
<reference evidence="2 3" key="1">
    <citation type="submission" date="2015-12" db="EMBL/GenBank/DDBJ databases">
        <title>Draft genome sequence of Moniliophthora roreri, the causal agent of frosty pod rot of cacao.</title>
        <authorList>
            <person name="Aime M.C."/>
            <person name="Diaz-Valderrama J.R."/>
            <person name="Kijpornyongpan T."/>
            <person name="Phillips-Mora W."/>
        </authorList>
    </citation>
    <scope>NUCLEOTIDE SEQUENCE [LARGE SCALE GENOMIC DNA]</scope>
    <source>
        <strain evidence="2 3">MCA 2952</strain>
    </source>
</reference>